<keyword evidence="3" id="KW-1185">Reference proteome</keyword>
<proteinExistence type="predicted"/>
<name>L7KQY4_9ACTN</name>
<sequence>MAQIYSTCGRRRPRFVWVSSPLAATRLIDADGLAERTTLTNGSTNTIVAAAIRTLLPPLPGVVAWYGQHEAHRLALADWAYASGVVRPTPLDATLYSLQHTLATSTGWWWPFDDVCVMSERPTVVHTEPTPSGTHDQCRLHHDDRPALEFADGTVVYAIHGTLIPEWAFVDPTPERIASERNVEVRRTAIERLGWEHFLLTAGVHLVDQGPDPGNPGHSLRLYSTPAGWRTNAKLLLAVNGSRERDGTRRRYGLQVPGWLHTALDAAAWTYGLEGAQYAHVQRRT</sequence>
<dbReference type="Proteomes" id="UP000010988">
    <property type="component" value="Unassembled WGS sequence"/>
</dbReference>
<evidence type="ECO:0000259" key="1">
    <source>
        <dbReference type="Pfam" id="PF20530"/>
    </source>
</evidence>
<comment type="caution">
    <text evidence="2">The sequence shown here is derived from an EMBL/GenBank/DDBJ whole genome shotgun (WGS) entry which is preliminary data.</text>
</comment>
<dbReference type="RefSeq" id="WP_005178056.1">
    <property type="nucleotide sequence ID" value="NZ_BANR01000023.1"/>
</dbReference>
<dbReference type="eggNOG" id="COG4886">
    <property type="taxonomic scope" value="Bacteria"/>
</dbReference>
<evidence type="ECO:0000313" key="3">
    <source>
        <dbReference type="Proteomes" id="UP000010988"/>
    </source>
</evidence>
<accession>L7KQY4</accession>
<evidence type="ECO:0000313" key="2">
    <source>
        <dbReference type="EMBL" id="GAC50372.1"/>
    </source>
</evidence>
<reference evidence="2 3" key="1">
    <citation type="submission" date="2012-12" db="EMBL/GenBank/DDBJ databases">
        <title>Whole genome shotgun sequence of Gordonia aichiensis NBRC 108223.</title>
        <authorList>
            <person name="Isaki-Nakamura S."/>
            <person name="Hosoyama A."/>
            <person name="Tsuchikane K."/>
            <person name="Ando Y."/>
            <person name="Baba S."/>
            <person name="Ohji S."/>
            <person name="Hamada M."/>
            <person name="Tamura T."/>
            <person name="Yamazoe A."/>
            <person name="Yamazaki S."/>
            <person name="Fujita N."/>
        </authorList>
    </citation>
    <scope>NUCLEOTIDE SEQUENCE [LARGE SCALE GENOMIC DNA]</scope>
    <source>
        <strain evidence="2 3">NBRC 108223</strain>
    </source>
</reference>
<dbReference type="InterPro" id="IPR046633">
    <property type="entry name" value="DUF6745"/>
</dbReference>
<dbReference type="STRING" id="1220583.GOACH_23_00820"/>
<dbReference type="EMBL" id="BANR01000023">
    <property type="protein sequence ID" value="GAC50372.1"/>
    <property type="molecule type" value="Genomic_DNA"/>
</dbReference>
<dbReference type="AlphaFoldDB" id="L7KQY4"/>
<gene>
    <name evidence="2" type="ORF">GOACH_23_00820</name>
</gene>
<organism evidence="2 3">
    <name type="scientific">Gordonia aichiensis NBRC 108223</name>
    <dbReference type="NCBI Taxonomy" id="1220583"/>
    <lineage>
        <taxon>Bacteria</taxon>
        <taxon>Bacillati</taxon>
        <taxon>Actinomycetota</taxon>
        <taxon>Actinomycetes</taxon>
        <taxon>Mycobacteriales</taxon>
        <taxon>Gordoniaceae</taxon>
        <taxon>Gordonia</taxon>
    </lineage>
</organism>
<protein>
    <recommendedName>
        <fullName evidence="1">DUF6745 domain-containing protein</fullName>
    </recommendedName>
</protein>
<feature type="domain" description="DUF6745" evidence="1">
    <location>
        <begin position="99"/>
        <end position="281"/>
    </location>
</feature>
<dbReference type="Pfam" id="PF20530">
    <property type="entry name" value="DUF6745"/>
    <property type="match status" value="1"/>
</dbReference>